<reference evidence="1 2" key="1">
    <citation type="submission" date="2019-09" db="EMBL/GenBank/DDBJ databases">
        <title>A chromosome-level genome assembly of the Chinese tupelo Nyssa sinensis.</title>
        <authorList>
            <person name="Yang X."/>
            <person name="Kang M."/>
            <person name="Yang Y."/>
            <person name="Xiong H."/>
            <person name="Wang M."/>
            <person name="Zhang Z."/>
            <person name="Wang Z."/>
            <person name="Wu H."/>
            <person name="Ma T."/>
            <person name="Liu J."/>
            <person name="Xi Z."/>
        </authorList>
    </citation>
    <scope>NUCLEOTIDE SEQUENCE [LARGE SCALE GENOMIC DNA]</scope>
    <source>
        <strain evidence="1">J267</strain>
        <tissue evidence="1">Leaf</tissue>
    </source>
</reference>
<name>A0A5J5BYI0_9ASTE</name>
<sequence>MDVAVLWGSAVFAAPIENRGNGGAAAESVGLDWVGWMIEGSDLYKEGKYGSSLAQELNSEVLSANQFLLLEEFDRNGTGTGDLSGEFHGLRGSKSSSSSALTVGSEIAFVAVADNRRIGGW</sequence>
<accession>A0A5J5BYI0</accession>
<keyword evidence="2" id="KW-1185">Reference proteome</keyword>
<gene>
    <name evidence="1" type="ORF">F0562_003429</name>
</gene>
<dbReference type="Proteomes" id="UP000325577">
    <property type="component" value="Linkage Group LG1"/>
</dbReference>
<dbReference type="EMBL" id="CM018032">
    <property type="protein sequence ID" value="KAA8547000.1"/>
    <property type="molecule type" value="Genomic_DNA"/>
</dbReference>
<organism evidence="1 2">
    <name type="scientific">Nyssa sinensis</name>
    <dbReference type="NCBI Taxonomy" id="561372"/>
    <lineage>
        <taxon>Eukaryota</taxon>
        <taxon>Viridiplantae</taxon>
        <taxon>Streptophyta</taxon>
        <taxon>Embryophyta</taxon>
        <taxon>Tracheophyta</taxon>
        <taxon>Spermatophyta</taxon>
        <taxon>Magnoliopsida</taxon>
        <taxon>eudicotyledons</taxon>
        <taxon>Gunneridae</taxon>
        <taxon>Pentapetalae</taxon>
        <taxon>asterids</taxon>
        <taxon>Cornales</taxon>
        <taxon>Nyssaceae</taxon>
        <taxon>Nyssa</taxon>
    </lineage>
</organism>
<proteinExistence type="predicted"/>
<protein>
    <submittedName>
        <fullName evidence="1">Uncharacterized protein</fullName>
    </submittedName>
</protein>
<evidence type="ECO:0000313" key="2">
    <source>
        <dbReference type="Proteomes" id="UP000325577"/>
    </source>
</evidence>
<dbReference type="AlphaFoldDB" id="A0A5J5BYI0"/>
<evidence type="ECO:0000313" key="1">
    <source>
        <dbReference type="EMBL" id="KAA8547000.1"/>
    </source>
</evidence>